<feature type="region of interest" description="Disordered" evidence="1">
    <location>
        <begin position="1"/>
        <end position="31"/>
    </location>
</feature>
<feature type="compositionally biased region" description="Basic and acidic residues" evidence="1">
    <location>
        <begin position="1"/>
        <end position="30"/>
    </location>
</feature>
<reference evidence="2" key="1">
    <citation type="submission" date="2021-05" db="EMBL/GenBank/DDBJ databases">
        <authorList>
            <person name="Alioto T."/>
            <person name="Alioto T."/>
            <person name="Gomez Garrido J."/>
        </authorList>
    </citation>
    <scope>NUCLEOTIDE SEQUENCE</scope>
</reference>
<dbReference type="EMBL" id="HBUE01065543">
    <property type="protein sequence ID" value="CAG6470543.1"/>
    <property type="molecule type" value="Transcribed_RNA"/>
</dbReference>
<proteinExistence type="predicted"/>
<protein>
    <submittedName>
        <fullName evidence="2">(northern house mosquito) hypothetical protein</fullName>
    </submittedName>
</protein>
<evidence type="ECO:0000256" key="1">
    <source>
        <dbReference type="SAM" id="MobiDB-lite"/>
    </source>
</evidence>
<accession>A0A8D8B837</accession>
<evidence type="ECO:0000313" key="2">
    <source>
        <dbReference type="EMBL" id="CAG6470543.1"/>
    </source>
</evidence>
<sequence>MSQHVHRELTSPHGETGYRTRDPRPPRVDTPDLGVICQLELHIRCRKVPERLVVSVDLGDRAIVRKLEQKSVPQLGTAGDGVPPAATGSPRLKEFLELEVQEDPLQELRWKWKVERGALSARPRTGRMLSFGHGSFLTNQLSYLEDQLRIRSTNMHDRQI</sequence>
<organism evidence="2">
    <name type="scientific">Culex pipiens</name>
    <name type="common">House mosquito</name>
    <dbReference type="NCBI Taxonomy" id="7175"/>
    <lineage>
        <taxon>Eukaryota</taxon>
        <taxon>Metazoa</taxon>
        <taxon>Ecdysozoa</taxon>
        <taxon>Arthropoda</taxon>
        <taxon>Hexapoda</taxon>
        <taxon>Insecta</taxon>
        <taxon>Pterygota</taxon>
        <taxon>Neoptera</taxon>
        <taxon>Endopterygota</taxon>
        <taxon>Diptera</taxon>
        <taxon>Nematocera</taxon>
        <taxon>Culicoidea</taxon>
        <taxon>Culicidae</taxon>
        <taxon>Culicinae</taxon>
        <taxon>Culicini</taxon>
        <taxon>Culex</taxon>
        <taxon>Culex</taxon>
    </lineage>
</organism>
<dbReference type="AlphaFoldDB" id="A0A8D8B837"/>
<name>A0A8D8B837_CULPI</name>